<comment type="caution">
    <text evidence="2">The sequence shown here is derived from an EMBL/GenBank/DDBJ whole genome shotgun (WGS) entry which is preliminary data.</text>
</comment>
<gene>
    <name evidence="2" type="ORF">A7Q00_01315</name>
</gene>
<proteinExistence type="predicted"/>
<protein>
    <submittedName>
        <fullName evidence="2">Uncharacterized protein</fullName>
    </submittedName>
</protein>
<keyword evidence="3" id="KW-1185">Reference proteome</keyword>
<accession>A0A1B6W1D6</accession>
<evidence type="ECO:0000313" key="3">
    <source>
        <dbReference type="Proteomes" id="UP000077726"/>
    </source>
</evidence>
<evidence type="ECO:0000313" key="2">
    <source>
        <dbReference type="EMBL" id="OAM44577.1"/>
    </source>
</evidence>
<reference evidence="3" key="1">
    <citation type="submission" date="2016-05" db="EMBL/GenBank/DDBJ databases">
        <title>Draft genome of Corynebacterium afermentans subsp. afermentans LCDC 88199T.</title>
        <authorList>
            <person name="Bernier A.-M."/>
            <person name="Bernard K."/>
        </authorList>
    </citation>
    <scope>NUCLEOTIDE SEQUENCE [LARGE SCALE GENOMIC DNA]</scope>
    <source>
        <strain evidence="3">NML130454</strain>
    </source>
</reference>
<dbReference type="AlphaFoldDB" id="A0A1B6W1D6"/>
<evidence type="ECO:0000256" key="1">
    <source>
        <dbReference type="SAM" id="MobiDB-lite"/>
    </source>
</evidence>
<dbReference type="STRING" id="1795832.A7Q00_01315"/>
<name>A0A1B6W1D6_9NEIS</name>
<sequence>MGSGAVWGLPENERSEFRQNEQGEFRQNERSEFRQNERSEFSGSLLVVFRLGLGMNARLAVSGRP</sequence>
<feature type="region of interest" description="Disordered" evidence="1">
    <location>
        <begin position="1"/>
        <end position="34"/>
    </location>
</feature>
<organism evidence="2 3">
    <name type="scientific">Eikenella halliae</name>
    <dbReference type="NCBI Taxonomy" id="1795832"/>
    <lineage>
        <taxon>Bacteria</taxon>
        <taxon>Pseudomonadati</taxon>
        <taxon>Pseudomonadota</taxon>
        <taxon>Betaproteobacteria</taxon>
        <taxon>Neisseriales</taxon>
        <taxon>Neisseriaceae</taxon>
        <taxon>Eikenella</taxon>
    </lineage>
</organism>
<feature type="compositionally biased region" description="Basic and acidic residues" evidence="1">
    <location>
        <begin position="11"/>
        <end position="34"/>
    </location>
</feature>
<dbReference type="Proteomes" id="UP000077726">
    <property type="component" value="Unassembled WGS sequence"/>
</dbReference>
<dbReference type="EMBL" id="LXSQ01000004">
    <property type="protein sequence ID" value="OAM44577.1"/>
    <property type="molecule type" value="Genomic_DNA"/>
</dbReference>